<accession>A0A7N5KCB2</accession>
<keyword evidence="3" id="KW-1185">Reference proteome</keyword>
<reference evidence="2 3" key="1">
    <citation type="journal article" date="2010" name="Nature">
        <title>The sequence and de novo assembly of the giant panda genome.</title>
        <authorList>
            <person name="Li R."/>
            <person name="Fan W."/>
            <person name="Tian G."/>
            <person name="Zhu H."/>
            <person name="He L."/>
            <person name="Cai J."/>
            <person name="Huang Q."/>
            <person name="Cai Q."/>
            <person name="Li B."/>
            <person name="Bai Y."/>
            <person name="Zhang Z."/>
            <person name="Zhang Y."/>
            <person name="Wang W."/>
            <person name="Li J."/>
            <person name="Wei F."/>
            <person name="Li H."/>
            <person name="Jian M."/>
            <person name="Li J."/>
            <person name="Zhang Z."/>
            <person name="Nielsen R."/>
            <person name="Li D."/>
            <person name="Gu W."/>
            <person name="Yang Z."/>
            <person name="Xuan Z."/>
            <person name="Ryder O.A."/>
            <person name="Leung F.C."/>
            <person name="Zhou Y."/>
            <person name="Cao J."/>
            <person name="Sun X."/>
            <person name="Fu Y."/>
            <person name="Fang X."/>
            <person name="Guo X."/>
            <person name="Wang B."/>
            <person name="Hou R."/>
            <person name="Shen F."/>
            <person name="Mu B."/>
            <person name="Ni P."/>
            <person name="Lin R."/>
            <person name="Qian W."/>
            <person name="Wang G."/>
            <person name="Yu C."/>
            <person name="Nie W."/>
            <person name="Wang J."/>
            <person name="Wu Z."/>
            <person name="Liang H."/>
            <person name="Min J."/>
            <person name="Wu Q."/>
            <person name="Cheng S."/>
            <person name="Ruan J."/>
            <person name="Wang M."/>
            <person name="Shi Z."/>
            <person name="Wen M."/>
            <person name="Liu B."/>
            <person name="Ren X."/>
            <person name="Zheng H."/>
            <person name="Dong D."/>
            <person name="Cook K."/>
            <person name="Shan G."/>
            <person name="Zhang H."/>
            <person name="Kosiol C."/>
            <person name="Xie X."/>
            <person name="Lu Z."/>
            <person name="Zheng H."/>
            <person name="Li Y."/>
            <person name="Steiner C.C."/>
            <person name="Lam T.T."/>
            <person name="Lin S."/>
            <person name="Zhang Q."/>
            <person name="Li G."/>
            <person name="Tian J."/>
            <person name="Gong T."/>
            <person name="Liu H."/>
            <person name="Zhang D."/>
            <person name="Fang L."/>
            <person name="Ye C."/>
            <person name="Zhang J."/>
            <person name="Hu W."/>
            <person name="Xu A."/>
            <person name="Ren Y."/>
            <person name="Zhang G."/>
            <person name="Bruford M.W."/>
            <person name="Li Q."/>
            <person name="Ma L."/>
            <person name="Guo Y."/>
            <person name="An N."/>
            <person name="Hu Y."/>
            <person name="Zheng Y."/>
            <person name="Shi Y."/>
            <person name="Li Z."/>
            <person name="Liu Q."/>
            <person name="Chen Y."/>
            <person name="Zhao J."/>
            <person name="Qu N."/>
            <person name="Zhao S."/>
            <person name="Tian F."/>
            <person name="Wang X."/>
            <person name="Wang H."/>
            <person name="Xu L."/>
            <person name="Liu X."/>
            <person name="Vinar T."/>
            <person name="Wang Y."/>
            <person name="Lam T.W."/>
            <person name="Yiu S.M."/>
            <person name="Liu S."/>
            <person name="Zhang H."/>
            <person name="Li D."/>
            <person name="Huang Y."/>
            <person name="Wang X."/>
            <person name="Yang G."/>
            <person name="Jiang Z."/>
            <person name="Wang J."/>
            <person name="Qin N."/>
            <person name="Li L."/>
            <person name="Li J."/>
            <person name="Bolund L."/>
            <person name="Kristiansen K."/>
            <person name="Wong G.K."/>
            <person name="Olson M."/>
            <person name="Zhang X."/>
            <person name="Li S."/>
            <person name="Yang H."/>
            <person name="Wang J."/>
            <person name="Wang J."/>
        </authorList>
    </citation>
    <scope>NUCLEOTIDE SEQUENCE [LARGE SCALE GENOMIC DNA]</scope>
</reference>
<dbReference type="Proteomes" id="UP000008912">
    <property type="component" value="Unassembled WGS sequence"/>
</dbReference>
<evidence type="ECO:0000256" key="1">
    <source>
        <dbReference type="SAM" id="MobiDB-lite"/>
    </source>
</evidence>
<reference evidence="2" key="2">
    <citation type="submission" date="2025-08" db="UniProtKB">
        <authorList>
            <consortium name="Ensembl"/>
        </authorList>
    </citation>
    <scope>IDENTIFICATION</scope>
</reference>
<feature type="compositionally biased region" description="Basic residues" evidence="1">
    <location>
        <begin position="1"/>
        <end position="15"/>
    </location>
</feature>
<evidence type="ECO:0000313" key="2">
    <source>
        <dbReference type="Ensembl" id="ENSAMEP00000038119.1"/>
    </source>
</evidence>
<protein>
    <submittedName>
        <fullName evidence="2">Uncharacterized protein</fullName>
    </submittedName>
</protein>
<dbReference type="Ensembl" id="ENSAMET00000027944.1">
    <property type="protein sequence ID" value="ENSAMEP00000038119.1"/>
    <property type="gene ID" value="ENSAMEG00000029014.1"/>
</dbReference>
<evidence type="ECO:0000313" key="3">
    <source>
        <dbReference type="Proteomes" id="UP000008912"/>
    </source>
</evidence>
<feature type="compositionally biased region" description="Low complexity" evidence="1">
    <location>
        <begin position="52"/>
        <end position="66"/>
    </location>
</feature>
<reference evidence="2" key="3">
    <citation type="submission" date="2025-09" db="UniProtKB">
        <authorList>
            <consortium name="Ensembl"/>
        </authorList>
    </citation>
    <scope>IDENTIFICATION</scope>
</reference>
<organism evidence="2 3">
    <name type="scientific">Ailuropoda melanoleuca</name>
    <name type="common">Giant panda</name>
    <dbReference type="NCBI Taxonomy" id="9646"/>
    <lineage>
        <taxon>Eukaryota</taxon>
        <taxon>Metazoa</taxon>
        <taxon>Chordata</taxon>
        <taxon>Craniata</taxon>
        <taxon>Vertebrata</taxon>
        <taxon>Euteleostomi</taxon>
        <taxon>Mammalia</taxon>
        <taxon>Eutheria</taxon>
        <taxon>Laurasiatheria</taxon>
        <taxon>Carnivora</taxon>
        <taxon>Caniformia</taxon>
        <taxon>Ursidae</taxon>
        <taxon>Ailuropoda</taxon>
    </lineage>
</organism>
<dbReference type="AlphaFoldDB" id="A0A7N5KCB2"/>
<feature type="region of interest" description="Disordered" evidence="1">
    <location>
        <begin position="1"/>
        <end position="96"/>
    </location>
</feature>
<feature type="compositionally biased region" description="Basic and acidic residues" evidence="1">
    <location>
        <begin position="126"/>
        <end position="137"/>
    </location>
</feature>
<sequence length="159" mass="17241">MIPPKRKRHRFRGARSQRAQPQSGKPSTGSCARFWWPRRPLEASASPGGTVAGRAGKPAWAAEAAGSSPQSWRLEAGSCVRGRTRSRGSEQAGSLPCFLPTQAPALEKPLPDQAQHFANSAPFSEGTDHALGSRRDTGSACWGRTRGRTQARPLLYYFL</sequence>
<name>A0A7N5KCB2_AILME</name>
<dbReference type="InParanoid" id="A0A7N5KCB2"/>
<feature type="compositionally biased region" description="Polar residues" evidence="1">
    <location>
        <begin position="17"/>
        <end position="30"/>
    </location>
</feature>
<proteinExistence type="predicted"/>
<feature type="region of interest" description="Disordered" evidence="1">
    <location>
        <begin position="117"/>
        <end position="144"/>
    </location>
</feature>